<protein>
    <recommendedName>
        <fullName evidence="5">B12 binding domain protein</fullName>
    </recommendedName>
</protein>
<dbReference type="SUPFAM" id="SSF46955">
    <property type="entry name" value="Putative DNA-binding domain"/>
    <property type="match status" value="1"/>
</dbReference>
<dbReference type="Pfam" id="PF12728">
    <property type="entry name" value="HTH_17"/>
    <property type="match status" value="1"/>
</dbReference>
<dbReference type="GO" id="GO:0046872">
    <property type="term" value="F:metal ion binding"/>
    <property type="evidence" value="ECO:0007669"/>
    <property type="project" value="InterPro"/>
</dbReference>
<proteinExistence type="predicted"/>
<dbReference type="OrthoDB" id="264258at2"/>
<dbReference type="InterPro" id="IPR036594">
    <property type="entry name" value="Meth_synthase_dom"/>
</dbReference>
<feature type="domain" description="Helix-turn-helix" evidence="2">
    <location>
        <begin position="4"/>
        <end position="54"/>
    </location>
</feature>
<reference evidence="3 4" key="1">
    <citation type="submission" date="2019-02" db="EMBL/GenBank/DDBJ databases">
        <title>Deep-cultivation of Planctomycetes and their phenomic and genomic characterization uncovers novel biology.</title>
        <authorList>
            <person name="Wiegand S."/>
            <person name="Jogler M."/>
            <person name="Boedeker C."/>
            <person name="Pinto D."/>
            <person name="Vollmers J."/>
            <person name="Rivas-Marin E."/>
            <person name="Kohn T."/>
            <person name="Peeters S.H."/>
            <person name="Heuer A."/>
            <person name="Rast P."/>
            <person name="Oberbeckmann S."/>
            <person name="Bunk B."/>
            <person name="Jeske O."/>
            <person name="Meyerdierks A."/>
            <person name="Storesund J.E."/>
            <person name="Kallscheuer N."/>
            <person name="Luecker S."/>
            <person name="Lage O.M."/>
            <person name="Pohl T."/>
            <person name="Merkel B.J."/>
            <person name="Hornburger P."/>
            <person name="Mueller R.-W."/>
            <person name="Bruemmer F."/>
            <person name="Labrenz M."/>
            <person name="Spormann A.M."/>
            <person name="Op den Camp H."/>
            <person name="Overmann J."/>
            <person name="Amann R."/>
            <person name="Jetten M.S.M."/>
            <person name="Mascher T."/>
            <person name="Medema M.H."/>
            <person name="Devos D.P."/>
            <person name="Kaster A.-K."/>
            <person name="Ovreas L."/>
            <person name="Rohde M."/>
            <person name="Galperin M.Y."/>
            <person name="Jogler C."/>
        </authorList>
    </citation>
    <scope>NUCLEOTIDE SEQUENCE [LARGE SCALE GENOMIC DNA]</scope>
    <source>
        <strain evidence="3 4">Pla175</strain>
    </source>
</reference>
<gene>
    <name evidence="3" type="ORF">Pla175_20360</name>
</gene>
<sequence length="315" mass="33737">MQQLLSPKLVALAIGVSESSLKRWCDRGAIGVEKTPGGHRKIRISEVARFLRDQKRTAVRPELIGLPAALGRRMECEEAREALGAALESGDQELCLGIVVGGYLAGAKLVDICCHLLAPTLCGIGSRWECGELEVFQEHRACEILNRVIYNLRTLAPGHDSDAPVAIGGAPGKDTSRLPSLMVELTLVESGWHAVTLGSELPYASLRAAVERYRPALVWLSLTHLECAEEGRRAFRDFAGTLPAGVPVAVGGRACDETFAEGLEQAHYMTSFQELAVFAAKLHASSAGSTFASRGDSSESLCELIRRDAASDTAG</sequence>
<name>A0A518DB45_9BACT</name>
<dbReference type="Proteomes" id="UP000317429">
    <property type="component" value="Chromosome"/>
</dbReference>
<dbReference type="Gene3D" id="1.10.1240.10">
    <property type="entry name" value="Methionine synthase domain"/>
    <property type="match status" value="1"/>
</dbReference>
<dbReference type="InterPro" id="IPR036724">
    <property type="entry name" value="Cobalamin-bd_sf"/>
</dbReference>
<dbReference type="InterPro" id="IPR041657">
    <property type="entry name" value="HTH_17"/>
</dbReference>
<evidence type="ECO:0008006" key="5">
    <source>
        <dbReference type="Google" id="ProtNLM"/>
    </source>
</evidence>
<dbReference type="SUPFAM" id="SSF52242">
    <property type="entry name" value="Cobalamin (vitamin B12)-binding domain"/>
    <property type="match status" value="1"/>
</dbReference>
<keyword evidence="4" id="KW-1185">Reference proteome</keyword>
<dbReference type="InterPro" id="IPR003759">
    <property type="entry name" value="Cbl-bd_cap"/>
</dbReference>
<evidence type="ECO:0000259" key="1">
    <source>
        <dbReference type="Pfam" id="PF02607"/>
    </source>
</evidence>
<feature type="domain" description="B12-binding N-terminal" evidence="1">
    <location>
        <begin position="80"/>
        <end position="152"/>
    </location>
</feature>
<dbReference type="Gene3D" id="1.10.1660.10">
    <property type="match status" value="1"/>
</dbReference>
<dbReference type="Pfam" id="PF02607">
    <property type="entry name" value="B12-binding_2"/>
    <property type="match status" value="1"/>
</dbReference>
<organism evidence="3 4">
    <name type="scientific">Pirellulimonas nuda</name>
    <dbReference type="NCBI Taxonomy" id="2528009"/>
    <lineage>
        <taxon>Bacteria</taxon>
        <taxon>Pseudomonadati</taxon>
        <taxon>Planctomycetota</taxon>
        <taxon>Planctomycetia</taxon>
        <taxon>Pirellulales</taxon>
        <taxon>Lacipirellulaceae</taxon>
        <taxon>Pirellulimonas</taxon>
    </lineage>
</organism>
<evidence type="ECO:0000313" key="4">
    <source>
        <dbReference type="Proteomes" id="UP000317429"/>
    </source>
</evidence>
<dbReference type="RefSeq" id="WP_145283799.1">
    <property type="nucleotide sequence ID" value="NZ_CP036291.1"/>
</dbReference>
<evidence type="ECO:0000259" key="2">
    <source>
        <dbReference type="Pfam" id="PF12728"/>
    </source>
</evidence>
<dbReference type="AlphaFoldDB" id="A0A518DB45"/>
<dbReference type="EMBL" id="CP036291">
    <property type="protein sequence ID" value="QDU88656.1"/>
    <property type="molecule type" value="Genomic_DNA"/>
</dbReference>
<dbReference type="GO" id="GO:0031419">
    <property type="term" value="F:cobalamin binding"/>
    <property type="evidence" value="ECO:0007669"/>
    <property type="project" value="InterPro"/>
</dbReference>
<dbReference type="KEGG" id="pnd:Pla175_20360"/>
<accession>A0A518DB45</accession>
<dbReference type="Gene3D" id="3.40.50.280">
    <property type="entry name" value="Cobalamin-binding domain"/>
    <property type="match status" value="1"/>
</dbReference>
<evidence type="ECO:0000313" key="3">
    <source>
        <dbReference type="EMBL" id="QDU88656.1"/>
    </source>
</evidence>
<dbReference type="InterPro" id="IPR009061">
    <property type="entry name" value="DNA-bd_dom_put_sf"/>
</dbReference>